<dbReference type="InterPro" id="IPR051695">
    <property type="entry name" value="Phosphoglycerate_Mutase"/>
</dbReference>
<dbReference type="OrthoDB" id="354304at2759"/>
<name>A0A427XMA2_9TREE</name>
<dbReference type="Gene3D" id="3.40.50.1240">
    <property type="entry name" value="Phosphoglycerate mutase-like"/>
    <property type="match status" value="1"/>
</dbReference>
<dbReference type="GO" id="GO:0004331">
    <property type="term" value="F:fructose-2,6-bisphosphate 2-phosphatase activity"/>
    <property type="evidence" value="ECO:0007669"/>
    <property type="project" value="TreeGrafter"/>
</dbReference>
<dbReference type="PANTHER" id="PTHR46517">
    <property type="entry name" value="FRUCTOSE-2,6-BISPHOSPHATASE TIGAR"/>
    <property type="match status" value="1"/>
</dbReference>
<comment type="caution">
    <text evidence="2">The sequence shown here is derived from an EMBL/GenBank/DDBJ whole genome shotgun (WGS) entry which is preliminary data.</text>
</comment>
<dbReference type="GO" id="GO:0045820">
    <property type="term" value="P:negative regulation of glycolytic process"/>
    <property type="evidence" value="ECO:0007669"/>
    <property type="project" value="TreeGrafter"/>
</dbReference>
<protein>
    <recommendedName>
        <fullName evidence="4">Phosphoglycerate mutase</fullName>
    </recommendedName>
</protein>
<dbReference type="GO" id="GO:0005829">
    <property type="term" value="C:cytosol"/>
    <property type="evidence" value="ECO:0007669"/>
    <property type="project" value="TreeGrafter"/>
</dbReference>
<dbReference type="InterPro" id="IPR013078">
    <property type="entry name" value="His_Pase_superF_clade-1"/>
</dbReference>
<dbReference type="STRING" id="105984.A0A427XMA2"/>
<dbReference type="CDD" id="cd07067">
    <property type="entry name" value="HP_PGM_like"/>
    <property type="match status" value="1"/>
</dbReference>
<dbReference type="Pfam" id="PF00300">
    <property type="entry name" value="His_Phos_1"/>
    <property type="match status" value="1"/>
</dbReference>
<dbReference type="GeneID" id="39594204"/>
<evidence type="ECO:0008006" key="4">
    <source>
        <dbReference type="Google" id="ProtNLM"/>
    </source>
</evidence>
<dbReference type="Proteomes" id="UP000279236">
    <property type="component" value="Unassembled WGS sequence"/>
</dbReference>
<organism evidence="2 3">
    <name type="scientific">Apiotrichum porosum</name>
    <dbReference type="NCBI Taxonomy" id="105984"/>
    <lineage>
        <taxon>Eukaryota</taxon>
        <taxon>Fungi</taxon>
        <taxon>Dikarya</taxon>
        <taxon>Basidiomycota</taxon>
        <taxon>Agaricomycotina</taxon>
        <taxon>Tremellomycetes</taxon>
        <taxon>Trichosporonales</taxon>
        <taxon>Trichosporonaceae</taxon>
        <taxon>Apiotrichum</taxon>
    </lineage>
</organism>
<keyword evidence="3" id="KW-1185">Reference proteome</keyword>
<dbReference type="EMBL" id="RSCE01000009">
    <property type="protein sequence ID" value="RSH79990.1"/>
    <property type="molecule type" value="Genomic_DNA"/>
</dbReference>
<dbReference type="GO" id="GO:0043456">
    <property type="term" value="P:regulation of pentose-phosphate shunt"/>
    <property type="evidence" value="ECO:0007669"/>
    <property type="project" value="TreeGrafter"/>
</dbReference>
<accession>A0A427XMA2</accession>
<dbReference type="PANTHER" id="PTHR46517:SF1">
    <property type="entry name" value="FRUCTOSE-2,6-BISPHOSPHATASE TIGAR"/>
    <property type="match status" value="1"/>
</dbReference>
<evidence type="ECO:0000256" key="1">
    <source>
        <dbReference type="ARBA" id="ARBA00022801"/>
    </source>
</evidence>
<dbReference type="AlphaFoldDB" id="A0A427XMA2"/>
<keyword evidence="1" id="KW-0378">Hydrolase</keyword>
<evidence type="ECO:0000313" key="2">
    <source>
        <dbReference type="EMBL" id="RSH79990.1"/>
    </source>
</evidence>
<reference evidence="2 3" key="1">
    <citation type="submission" date="2018-11" db="EMBL/GenBank/DDBJ databases">
        <title>Genome sequence of Apiotrichum porosum DSM 27194.</title>
        <authorList>
            <person name="Aliyu H."/>
            <person name="Gorte O."/>
            <person name="Ochsenreither K."/>
        </authorList>
    </citation>
    <scope>NUCLEOTIDE SEQUENCE [LARGE SCALE GENOMIC DNA]</scope>
    <source>
        <strain evidence="2 3">DSM 27194</strain>
    </source>
</reference>
<dbReference type="InterPro" id="IPR029033">
    <property type="entry name" value="His_PPase_superfam"/>
</dbReference>
<sequence length="242" mass="26512">MNAIDLVLNAQQAKALGQSLATTKIDAVFASPLKRALWTGQQIEAANHHRPAFTVSPLLREQHFGVAEQQTFGTSDGNGFFRKPGRTFRFPEGETLEDVRARANEAITQFIEPALQETYGQGPDSKHLIVVAHGIFNFELLGALLSRRPEGIDLHWSYRGMTNTGWTRLEVGYSGEVLDGTPFGADTFKALSRPPPLAVETLCFDVTTHLEGVHRQQGGIGSSGFDEKQSDIRAFFGGAQND</sequence>
<dbReference type="SUPFAM" id="SSF53254">
    <property type="entry name" value="Phosphoglycerate mutase-like"/>
    <property type="match status" value="1"/>
</dbReference>
<gene>
    <name evidence="2" type="ORF">EHS24_009661</name>
</gene>
<proteinExistence type="predicted"/>
<evidence type="ECO:0000313" key="3">
    <source>
        <dbReference type="Proteomes" id="UP000279236"/>
    </source>
</evidence>
<dbReference type="RefSeq" id="XP_028475099.1">
    <property type="nucleotide sequence ID" value="XM_028624931.1"/>
</dbReference>